<protein>
    <submittedName>
        <fullName evidence="1">Uncharacterized protein</fullName>
    </submittedName>
</protein>
<reference evidence="1" key="1">
    <citation type="journal article" date="2014" name="Front. Microbiol.">
        <title>High frequency of phylogenetically diverse reductive dehalogenase-homologous genes in deep subseafloor sedimentary metagenomes.</title>
        <authorList>
            <person name="Kawai M."/>
            <person name="Futagami T."/>
            <person name="Toyoda A."/>
            <person name="Takaki Y."/>
            <person name="Nishi S."/>
            <person name="Hori S."/>
            <person name="Arai W."/>
            <person name="Tsubouchi T."/>
            <person name="Morono Y."/>
            <person name="Uchiyama I."/>
            <person name="Ito T."/>
            <person name="Fujiyama A."/>
            <person name="Inagaki F."/>
            <person name="Takami H."/>
        </authorList>
    </citation>
    <scope>NUCLEOTIDE SEQUENCE</scope>
    <source>
        <strain evidence="1">Expedition CK06-06</strain>
    </source>
</reference>
<gene>
    <name evidence="1" type="ORF">S06H3_53572</name>
</gene>
<evidence type="ECO:0000313" key="1">
    <source>
        <dbReference type="EMBL" id="GAI57433.1"/>
    </source>
</evidence>
<proteinExistence type="predicted"/>
<accession>X1PNK2</accession>
<comment type="caution">
    <text evidence="1">The sequence shown here is derived from an EMBL/GenBank/DDBJ whole genome shotgun (WGS) entry which is preliminary data.</text>
</comment>
<dbReference type="EMBL" id="BARV01034169">
    <property type="protein sequence ID" value="GAI57433.1"/>
    <property type="molecule type" value="Genomic_DNA"/>
</dbReference>
<organism evidence="1">
    <name type="scientific">marine sediment metagenome</name>
    <dbReference type="NCBI Taxonomy" id="412755"/>
    <lineage>
        <taxon>unclassified sequences</taxon>
        <taxon>metagenomes</taxon>
        <taxon>ecological metagenomes</taxon>
    </lineage>
</organism>
<name>X1PNK2_9ZZZZ</name>
<sequence>MTIVGRKGYYRHQGRERKRIEDGKEVVIPGKWSRIYAVVAPNADDVCVPVVVQGTELDMRKYLGFVSEKRAWGIVSGVHMWRFKDLTLEAKACRMVDLPGQKVSFMRREPDIDITKPEDRGTRYKPGEYRKHLGRMGFDVTQVYIPIIEKSGVGARIGDKTSIRIESFMCEEKGDKL</sequence>
<dbReference type="AlphaFoldDB" id="X1PNK2"/>